<gene>
    <name evidence="1" type="ORF">HG15A2_37670</name>
</gene>
<dbReference type="EMBL" id="CP036263">
    <property type="protein sequence ID" value="QDT00429.1"/>
    <property type="molecule type" value="Genomic_DNA"/>
</dbReference>
<dbReference type="AlphaFoldDB" id="A0A517MZW9"/>
<reference evidence="1 2" key="1">
    <citation type="submission" date="2019-02" db="EMBL/GenBank/DDBJ databases">
        <title>Deep-cultivation of Planctomycetes and their phenomic and genomic characterization uncovers novel biology.</title>
        <authorList>
            <person name="Wiegand S."/>
            <person name="Jogler M."/>
            <person name="Boedeker C."/>
            <person name="Pinto D."/>
            <person name="Vollmers J."/>
            <person name="Rivas-Marin E."/>
            <person name="Kohn T."/>
            <person name="Peeters S.H."/>
            <person name="Heuer A."/>
            <person name="Rast P."/>
            <person name="Oberbeckmann S."/>
            <person name="Bunk B."/>
            <person name="Jeske O."/>
            <person name="Meyerdierks A."/>
            <person name="Storesund J.E."/>
            <person name="Kallscheuer N."/>
            <person name="Luecker S."/>
            <person name="Lage O.M."/>
            <person name="Pohl T."/>
            <person name="Merkel B.J."/>
            <person name="Hornburger P."/>
            <person name="Mueller R.-W."/>
            <person name="Bruemmer F."/>
            <person name="Labrenz M."/>
            <person name="Spormann A.M."/>
            <person name="Op den Camp H."/>
            <person name="Overmann J."/>
            <person name="Amann R."/>
            <person name="Jetten M.S.M."/>
            <person name="Mascher T."/>
            <person name="Medema M.H."/>
            <person name="Devos D.P."/>
            <person name="Kaster A.-K."/>
            <person name="Ovreas L."/>
            <person name="Rohde M."/>
            <person name="Galperin M.Y."/>
            <person name="Jogler C."/>
        </authorList>
    </citation>
    <scope>NUCLEOTIDE SEQUENCE [LARGE SCALE GENOMIC DNA]</scope>
    <source>
        <strain evidence="1 2">HG15A2</strain>
    </source>
</reference>
<evidence type="ECO:0000313" key="2">
    <source>
        <dbReference type="Proteomes" id="UP000319852"/>
    </source>
</evidence>
<dbReference type="KEGG" id="amob:HG15A2_37670"/>
<evidence type="ECO:0000313" key="1">
    <source>
        <dbReference type="EMBL" id="QDT00429.1"/>
    </source>
</evidence>
<protein>
    <submittedName>
        <fullName evidence="1">Uncharacterized protein</fullName>
    </submittedName>
</protein>
<proteinExistence type="predicted"/>
<keyword evidence="2" id="KW-1185">Reference proteome</keyword>
<sequence>MIIGAIDGTAALEFLPSFMLVVCRQAVYFSALPLPNSLLNLLESELSLDTNGTARFPFL</sequence>
<accession>A0A517MZW9</accession>
<name>A0A517MZW9_9BACT</name>
<organism evidence="1 2">
    <name type="scientific">Adhaeretor mobilis</name>
    <dbReference type="NCBI Taxonomy" id="1930276"/>
    <lineage>
        <taxon>Bacteria</taxon>
        <taxon>Pseudomonadati</taxon>
        <taxon>Planctomycetota</taxon>
        <taxon>Planctomycetia</taxon>
        <taxon>Pirellulales</taxon>
        <taxon>Lacipirellulaceae</taxon>
        <taxon>Adhaeretor</taxon>
    </lineage>
</organism>
<dbReference type="Proteomes" id="UP000319852">
    <property type="component" value="Chromosome"/>
</dbReference>